<dbReference type="SUPFAM" id="SSF56574">
    <property type="entry name" value="Serpins"/>
    <property type="match status" value="1"/>
</dbReference>
<organism evidence="3 4">
    <name type="scientific">Xiphophorus maculatus</name>
    <name type="common">Southern platyfish</name>
    <name type="synonym">Platypoecilus maculatus</name>
    <dbReference type="NCBI Taxonomy" id="8083"/>
    <lineage>
        <taxon>Eukaryota</taxon>
        <taxon>Metazoa</taxon>
        <taxon>Chordata</taxon>
        <taxon>Craniata</taxon>
        <taxon>Vertebrata</taxon>
        <taxon>Euteleostomi</taxon>
        <taxon>Actinopterygii</taxon>
        <taxon>Neopterygii</taxon>
        <taxon>Teleostei</taxon>
        <taxon>Neoteleostei</taxon>
        <taxon>Acanthomorphata</taxon>
        <taxon>Ovalentaria</taxon>
        <taxon>Atherinomorphae</taxon>
        <taxon>Cyprinodontiformes</taxon>
        <taxon>Poeciliidae</taxon>
        <taxon>Poeciliinae</taxon>
        <taxon>Xiphophorus</taxon>
    </lineage>
</organism>
<dbReference type="InterPro" id="IPR042178">
    <property type="entry name" value="Serpin_sf_1"/>
</dbReference>
<feature type="domain" description="Ig-like" evidence="2">
    <location>
        <begin position="183"/>
        <end position="268"/>
    </location>
</feature>
<dbReference type="InterPro" id="IPR000215">
    <property type="entry name" value="Serpin_fam"/>
</dbReference>
<sequence>MAVCKQTSLNQQRQTIVNCSSEGQKNQRWRRKRTASSQKGSADKSLCYSCIWTFGETEAMKQQAIVCLLLWLTFEPASCMRIRTPQGSMVELPCYSSESDIPGAKITWTFNGQNISDTALSPGSAKHVKNGFYISISAVSTASEGEYVCVAVWEQGEVTTTYSLTVESFHTTVKVTEDLNAYLPCYLPSSSENGNISNAQWFKESGVGKKTRLNTEEDDSRDAKIELLLPNEQDQTIIIKKIDMGDAGVYICESAEGERLNSLRLEVEALPKYSCKDLIEELEPCQEENSRTAEPILRESLTEFSMKLYSYLKQDEPLSNILFSPVSISAILSHLLLGARGNTRKALERAICVPHDFNCVHFQMKKQKEKMGQSLQMASQIYYNSKMNLSESFRRQSVEHYGAEPTKLLASSEENMRMINGWVANKTNNKITSIIDDLSPNTQLILLNAVSFSGQWKFKFSEKPKKGFFVKFSGDMIRVPLIHHSKYMVSMTYVSELQAQVVRFALTGDNSLYILLPYANKLSDLQQTEDKMTDANVRRMIGLVNAVSPQNMEVTLPQVKLDVEPNMKTLIKKLGLSLLFEKPSLCGLSSNVSLVLDDAKHKAFLALTEQGVEAGAVTSLSFSRSFPTFSALRPFILLLWSDQADVPLFIGRVLEP</sequence>
<dbReference type="InterPro" id="IPR036186">
    <property type="entry name" value="Serpin_sf"/>
</dbReference>
<comment type="similarity">
    <text evidence="1">Belongs to the serpin family.</text>
</comment>
<evidence type="ECO:0000256" key="1">
    <source>
        <dbReference type="RuleBase" id="RU000411"/>
    </source>
</evidence>
<dbReference type="InterPro" id="IPR013783">
    <property type="entry name" value="Ig-like_fold"/>
</dbReference>
<dbReference type="InterPro" id="IPR003599">
    <property type="entry name" value="Ig_sub"/>
</dbReference>
<dbReference type="InterPro" id="IPR023796">
    <property type="entry name" value="Serpin_dom"/>
</dbReference>
<feature type="domain" description="Ig-like" evidence="2">
    <location>
        <begin position="76"/>
        <end position="165"/>
    </location>
</feature>
<reference evidence="3" key="4">
    <citation type="submission" date="2025-09" db="UniProtKB">
        <authorList>
            <consortium name="Ensembl"/>
        </authorList>
    </citation>
    <scope>IDENTIFICATION</scope>
    <source>
        <strain evidence="3">JP 163 A</strain>
    </source>
</reference>
<dbReference type="SMART" id="SM00409">
    <property type="entry name" value="IG"/>
    <property type="match status" value="2"/>
</dbReference>
<dbReference type="InterPro" id="IPR007110">
    <property type="entry name" value="Ig-like_dom"/>
</dbReference>
<name>M4A665_XIPMA</name>
<dbReference type="InterPro" id="IPR036179">
    <property type="entry name" value="Ig-like_dom_sf"/>
</dbReference>
<dbReference type="OMA" id="FELSSCT"/>
<reference evidence="4" key="1">
    <citation type="submission" date="2012-01" db="EMBL/GenBank/DDBJ databases">
        <authorList>
            <person name="Walter R."/>
            <person name="Schartl M."/>
            <person name="Warren W."/>
        </authorList>
    </citation>
    <scope>NUCLEOTIDE SEQUENCE [LARGE SCALE GENOMIC DNA]</scope>
    <source>
        <strain evidence="4">JP 163 A</strain>
    </source>
</reference>
<dbReference type="STRING" id="8083.ENSXMAP00000009959"/>
<dbReference type="GO" id="GO:0005615">
    <property type="term" value="C:extracellular space"/>
    <property type="evidence" value="ECO:0007669"/>
    <property type="project" value="InterPro"/>
</dbReference>
<dbReference type="PANTHER" id="PTHR11461:SF159">
    <property type="entry name" value="PLASMA PROTEASE C1 INHIBITOR"/>
    <property type="match status" value="1"/>
</dbReference>
<dbReference type="Gene3D" id="2.30.39.10">
    <property type="entry name" value="Alpha-1-antitrypsin, domain 1"/>
    <property type="match status" value="1"/>
</dbReference>
<dbReference type="InterPro" id="IPR042185">
    <property type="entry name" value="Serpin_sf_2"/>
</dbReference>
<dbReference type="GeneTree" id="ENSGT00940000159681"/>
<dbReference type="Gene3D" id="3.30.497.10">
    <property type="entry name" value="Antithrombin, subunit I, domain 2"/>
    <property type="match status" value="1"/>
</dbReference>
<dbReference type="AlphaFoldDB" id="M4A665"/>
<dbReference type="Pfam" id="PF00079">
    <property type="entry name" value="Serpin"/>
    <property type="match status" value="1"/>
</dbReference>
<evidence type="ECO:0000313" key="3">
    <source>
        <dbReference type="Ensembl" id="ENSXMAP00000009959.2"/>
    </source>
</evidence>
<reference evidence="4" key="2">
    <citation type="journal article" date="2013" name="Nat. Genet.">
        <title>The genome of the platyfish, Xiphophorus maculatus, provides insights into evolutionary adaptation and several complex traits.</title>
        <authorList>
            <person name="Schartl M."/>
            <person name="Walter R.B."/>
            <person name="Shen Y."/>
            <person name="Garcia T."/>
            <person name="Catchen J."/>
            <person name="Amores A."/>
            <person name="Braasch I."/>
            <person name="Chalopin D."/>
            <person name="Volff J.N."/>
            <person name="Lesch K.P."/>
            <person name="Bisazza A."/>
            <person name="Minx P."/>
            <person name="Hillier L."/>
            <person name="Wilson R.K."/>
            <person name="Fuerstenberg S."/>
            <person name="Boore J."/>
            <person name="Searle S."/>
            <person name="Postlethwait J.H."/>
            <person name="Warren W.C."/>
        </authorList>
    </citation>
    <scope>NUCLEOTIDE SEQUENCE [LARGE SCALE GENOMIC DNA]</scope>
    <source>
        <strain evidence="4">JP 163 A</strain>
    </source>
</reference>
<dbReference type="Pfam" id="PF07686">
    <property type="entry name" value="V-set"/>
    <property type="match status" value="1"/>
</dbReference>
<dbReference type="InParanoid" id="M4A665"/>
<dbReference type="Pfam" id="PF13927">
    <property type="entry name" value="Ig_3"/>
    <property type="match status" value="1"/>
</dbReference>
<dbReference type="Gene3D" id="2.60.40.10">
    <property type="entry name" value="Immunoglobulins"/>
    <property type="match status" value="2"/>
</dbReference>
<dbReference type="InterPro" id="IPR013106">
    <property type="entry name" value="Ig_V-set"/>
</dbReference>
<dbReference type="Proteomes" id="UP000002852">
    <property type="component" value="Unassembled WGS sequence"/>
</dbReference>
<reference evidence="3" key="3">
    <citation type="submission" date="2025-08" db="UniProtKB">
        <authorList>
            <consortium name="Ensembl"/>
        </authorList>
    </citation>
    <scope>IDENTIFICATION</scope>
    <source>
        <strain evidence="3">JP 163 A</strain>
    </source>
</reference>
<protein>
    <submittedName>
        <fullName evidence="3">Serpin peptidase inhibitor, clade G (C1 inhibitor), member 1</fullName>
    </submittedName>
</protein>
<dbReference type="SUPFAM" id="SSF48726">
    <property type="entry name" value="Immunoglobulin"/>
    <property type="match status" value="2"/>
</dbReference>
<evidence type="ECO:0000259" key="2">
    <source>
        <dbReference type="PROSITE" id="PS50835"/>
    </source>
</evidence>
<dbReference type="Ensembl" id="ENSXMAT00000009973.2">
    <property type="protein sequence ID" value="ENSXMAP00000009959.2"/>
    <property type="gene ID" value="ENSXMAG00000009930.2"/>
</dbReference>
<dbReference type="SMART" id="SM00093">
    <property type="entry name" value="SERPIN"/>
    <property type="match status" value="1"/>
</dbReference>
<proteinExistence type="inferred from homology"/>
<dbReference type="GO" id="GO:0004867">
    <property type="term" value="F:serine-type endopeptidase inhibitor activity"/>
    <property type="evidence" value="ECO:0007669"/>
    <property type="project" value="InterPro"/>
</dbReference>
<dbReference type="eggNOG" id="KOG2392">
    <property type="taxonomic scope" value="Eukaryota"/>
</dbReference>
<keyword evidence="4" id="KW-1185">Reference proteome</keyword>
<dbReference type="HOGENOM" id="CLU_460000_0_0_1"/>
<dbReference type="PANTHER" id="PTHR11461">
    <property type="entry name" value="SERINE PROTEASE INHIBITOR, SERPIN"/>
    <property type="match status" value="1"/>
</dbReference>
<accession>M4A665</accession>
<evidence type="ECO:0000313" key="4">
    <source>
        <dbReference type="Proteomes" id="UP000002852"/>
    </source>
</evidence>
<dbReference type="PROSITE" id="PS50835">
    <property type="entry name" value="IG_LIKE"/>
    <property type="match status" value="2"/>
</dbReference>